<dbReference type="SUPFAM" id="SSF52540">
    <property type="entry name" value="P-loop containing nucleoside triphosphate hydrolases"/>
    <property type="match status" value="1"/>
</dbReference>
<gene>
    <name evidence="5" type="ORF">ACFSC0_05630</name>
</gene>
<evidence type="ECO:0000313" key="6">
    <source>
        <dbReference type="Proteomes" id="UP001597237"/>
    </source>
</evidence>
<evidence type="ECO:0000313" key="5">
    <source>
        <dbReference type="EMBL" id="MFD1782865.1"/>
    </source>
</evidence>
<feature type="region of interest" description="Disordered" evidence="3">
    <location>
        <begin position="500"/>
        <end position="519"/>
    </location>
</feature>
<dbReference type="CDD" id="cd03111">
    <property type="entry name" value="CpaE-like"/>
    <property type="match status" value="1"/>
</dbReference>
<reference evidence="6" key="1">
    <citation type="journal article" date="2019" name="Int. J. Syst. Evol. Microbiol.">
        <title>The Global Catalogue of Microorganisms (GCM) 10K type strain sequencing project: providing services to taxonomists for standard genome sequencing and annotation.</title>
        <authorList>
            <consortium name="The Broad Institute Genomics Platform"/>
            <consortium name="The Broad Institute Genome Sequencing Center for Infectious Disease"/>
            <person name="Wu L."/>
            <person name="Ma J."/>
        </authorList>
    </citation>
    <scope>NUCLEOTIDE SEQUENCE [LARGE SCALE GENOMIC DNA]</scope>
    <source>
        <strain evidence="6">DFY28</strain>
    </source>
</reference>
<keyword evidence="1" id="KW-0547">Nucleotide-binding</keyword>
<dbReference type="RefSeq" id="WP_377355104.1">
    <property type="nucleotide sequence ID" value="NZ_JBHUEY010000001.1"/>
</dbReference>
<dbReference type="PANTHER" id="PTHR43384:SF6">
    <property type="entry name" value="SEPTUM SITE-DETERMINING PROTEIN MIND HOMOLOG, CHLOROPLASTIC"/>
    <property type="match status" value="1"/>
</dbReference>
<dbReference type="InterPro" id="IPR050625">
    <property type="entry name" value="ParA/MinD_ATPase"/>
</dbReference>
<dbReference type="InterPro" id="IPR027417">
    <property type="entry name" value="P-loop_NTPase"/>
</dbReference>
<feature type="domain" description="AAA" evidence="4">
    <location>
        <begin position="260"/>
        <end position="421"/>
    </location>
</feature>
<keyword evidence="6" id="KW-1185">Reference proteome</keyword>
<keyword evidence="2" id="KW-0067">ATP-binding</keyword>
<dbReference type="Pfam" id="PF13614">
    <property type="entry name" value="AAA_31"/>
    <property type="match status" value="1"/>
</dbReference>
<dbReference type="SUPFAM" id="SSF52172">
    <property type="entry name" value="CheY-like"/>
    <property type="match status" value="1"/>
</dbReference>
<dbReference type="Gene3D" id="3.40.50.300">
    <property type="entry name" value="P-loop containing nucleotide triphosphate hydrolases"/>
    <property type="match status" value="1"/>
</dbReference>
<dbReference type="InterPro" id="IPR025669">
    <property type="entry name" value="AAA_dom"/>
</dbReference>
<dbReference type="InterPro" id="IPR011006">
    <property type="entry name" value="CheY-like_superfamily"/>
</dbReference>
<name>A0ABW4MYC3_9CAUL</name>
<proteinExistence type="predicted"/>
<dbReference type="Gene3D" id="3.40.50.2300">
    <property type="match status" value="1"/>
</dbReference>
<comment type="caution">
    <text evidence="5">The sequence shown here is derived from an EMBL/GenBank/DDBJ whole genome shotgun (WGS) entry which is preliminary data.</text>
</comment>
<dbReference type="EMBL" id="JBHUEY010000001">
    <property type="protein sequence ID" value="MFD1782865.1"/>
    <property type="molecule type" value="Genomic_DNA"/>
</dbReference>
<evidence type="ECO:0000256" key="3">
    <source>
        <dbReference type="SAM" id="MobiDB-lite"/>
    </source>
</evidence>
<dbReference type="PANTHER" id="PTHR43384">
    <property type="entry name" value="SEPTUM SITE-DETERMINING PROTEIN MIND HOMOLOG, CHLOROPLASTIC-RELATED"/>
    <property type="match status" value="1"/>
</dbReference>
<feature type="compositionally biased region" description="Low complexity" evidence="3">
    <location>
        <begin position="20"/>
        <end position="42"/>
    </location>
</feature>
<protein>
    <submittedName>
        <fullName evidence="5">CpaE family protein</fullName>
    </submittedName>
</protein>
<feature type="compositionally biased region" description="Low complexity" evidence="3">
    <location>
        <begin position="49"/>
        <end position="77"/>
    </location>
</feature>
<evidence type="ECO:0000256" key="1">
    <source>
        <dbReference type="ARBA" id="ARBA00022741"/>
    </source>
</evidence>
<evidence type="ECO:0000256" key="2">
    <source>
        <dbReference type="ARBA" id="ARBA00022840"/>
    </source>
</evidence>
<accession>A0ABW4MYC3</accession>
<sequence length="519" mass="54782">MNPKTQGLDPIDADFEPADEFTTAADAAAPARAPVDPFADFPPAREPEAGALAHDPFAPAAAAPAGADDPFVPGPAAERFSDEDVGDPFSTAAADHEPLPSPAAAASNPVHELIAGAEAALGEAMIPRIAIHVYCEQQATADTAERAATDRRMGKATATIKLGGLSAAVDAYQNQPTPSLVMVESLAPAGEMLNQLDRLAEVCDPGTKVVVIGSANDIALYRELMRRGVSEYLVAPLDPLQIVRAISGLYADPSAPFIGRQIAFCGAKGGVGASTLAHNVAHAITERLLTNAVLVDLDLAFGTAGLDFNQDPIQGVMDALSQPDRLDAVLMDRMMARCTERLSLFAAPATLDDDYEIGPEAFEEVTQKIRSAAPFVVLDLPHSWASWKRKILLGSDDLIIVATPDLASLRNAKNMVDLVRRARPNDPPPRLVLNMVGVPGRPEIPVKDFGEALALAPSLVLPFDPKLFGSAANNGQMLAEVNAKSPAAEGVNHLAQLISRREAPPPQKTSFLSSLLKRK</sequence>
<organism evidence="5 6">
    <name type="scientific">Phenylobacterium terrae</name>
    <dbReference type="NCBI Taxonomy" id="2665495"/>
    <lineage>
        <taxon>Bacteria</taxon>
        <taxon>Pseudomonadati</taxon>
        <taxon>Pseudomonadota</taxon>
        <taxon>Alphaproteobacteria</taxon>
        <taxon>Caulobacterales</taxon>
        <taxon>Caulobacteraceae</taxon>
        <taxon>Phenylobacterium</taxon>
    </lineage>
</organism>
<dbReference type="Proteomes" id="UP001597237">
    <property type="component" value="Unassembled WGS sequence"/>
</dbReference>
<feature type="region of interest" description="Disordered" evidence="3">
    <location>
        <begin position="1"/>
        <end position="105"/>
    </location>
</feature>
<evidence type="ECO:0000259" key="4">
    <source>
        <dbReference type="Pfam" id="PF13614"/>
    </source>
</evidence>